<accession>A0ABY5I2C1</accession>
<keyword evidence="1" id="KW-0472">Membrane</keyword>
<keyword evidence="1" id="KW-1133">Transmembrane helix</keyword>
<dbReference type="EMBL" id="CP101620">
    <property type="protein sequence ID" value="UTY39514.1"/>
    <property type="molecule type" value="Genomic_DNA"/>
</dbReference>
<keyword evidence="3" id="KW-1185">Reference proteome</keyword>
<protein>
    <submittedName>
        <fullName evidence="2">Anti sigma factor C-terminal domain-containing protein</fullName>
    </submittedName>
</protein>
<feature type="transmembrane region" description="Helical" evidence="1">
    <location>
        <begin position="12"/>
        <end position="30"/>
    </location>
</feature>
<evidence type="ECO:0000256" key="1">
    <source>
        <dbReference type="SAM" id="Phobius"/>
    </source>
</evidence>
<organism evidence="2 3">
    <name type="scientific">Allocoprobacillus halotolerans</name>
    <dbReference type="NCBI Taxonomy" id="2944914"/>
    <lineage>
        <taxon>Bacteria</taxon>
        <taxon>Bacillati</taxon>
        <taxon>Bacillota</taxon>
        <taxon>Erysipelotrichia</taxon>
        <taxon>Erysipelotrichales</taxon>
        <taxon>Erysipelotrichaceae</taxon>
        <taxon>Allocoprobacillus</taxon>
    </lineage>
</organism>
<evidence type="ECO:0000313" key="3">
    <source>
        <dbReference type="Proteomes" id="UP001060112"/>
    </source>
</evidence>
<reference evidence="2" key="1">
    <citation type="submission" date="2022-07" db="EMBL/GenBank/DDBJ databases">
        <title>Faecal culturing of patients with breast cancer.</title>
        <authorList>
            <person name="Teng N.M.Y."/>
            <person name="Kiu R."/>
            <person name="Evans R."/>
            <person name="Baker D.J."/>
            <person name="Zenner C."/>
            <person name="Robinson S.D."/>
            <person name="Hall L.J."/>
        </authorList>
    </citation>
    <scope>NUCLEOTIDE SEQUENCE</scope>
    <source>
        <strain evidence="2">LH1062</strain>
    </source>
</reference>
<keyword evidence="1" id="KW-0812">Transmembrane</keyword>
<name>A0ABY5I2C1_9FIRM</name>
<dbReference type="Proteomes" id="UP001060112">
    <property type="component" value="Chromosome"/>
</dbReference>
<dbReference type="RefSeq" id="WP_290140644.1">
    <property type="nucleotide sequence ID" value="NZ_CP101620.1"/>
</dbReference>
<evidence type="ECO:0000313" key="2">
    <source>
        <dbReference type="EMBL" id="UTY39514.1"/>
    </source>
</evidence>
<gene>
    <name evidence="2" type="ORF">NMU03_01375</name>
</gene>
<proteinExistence type="predicted"/>
<sequence length="319" mass="37422">MINSEKDFFKRNTIIFLVCVIFIGTIYFFIMNKNNSYYNPIKESKFLNIENTENSEFGYLLKTYLKLQISGLQMLTNELASNHNQYEMDAVIQDISHMKYFYTTSPNIKFIVEKSQLKFVELDESYILSRDFNEFIIPDNTTPILDITQNDLYKKIKDSNYEWDVSISFSDYVSFEKIANFMNECENAEFVWLAIDHIDKGYTYSIGLSLLEDEFNVSLTGNAEKEYPYLSLSNTRKYDYNDLKQSYISKIKLLRDHSDFLNLMPKANIPNGIQPDVINDLYNYAIQNDFCYGIRLITNSQNILSLIEMFGANAIYIHN</sequence>